<evidence type="ECO:0000313" key="16">
    <source>
        <dbReference type="EMBL" id="RNA30536.1"/>
    </source>
</evidence>
<dbReference type="InterPro" id="IPR057948">
    <property type="entry name" value="TPR_TRIP12_N"/>
</dbReference>
<dbReference type="InterPro" id="IPR004170">
    <property type="entry name" value="WWE_dom"/>
</dbReference>
<comment type="subcellular location">
    <subcellularLocation>
        <location evidence="2">Nucleus</location>
        <location evidence="2">Nucleoplasm</location>
    </subcellularLocation>
</comment>
<dbReference type="GO" id="GO:0016874">
    <property type="term" value="F:ligase activity"/>
    <property type="evidence" value="ECO:0007669"/>
    <property type="project" value="UniProtKB-KW"/>
</dbReference>
<feature type="region of interest" description="Disordered" evidence="13">
    <location>
        <begin position="979"/>
        <end position="1074"/>
    </location>
</feature>
<dbReference type="SMART" id="SM00678">
    <property type="entry name" value="WWE"/>
    <property type="match status" value="1"/>
</dbReference>
<feature type="compositionally biased region" description="Basic and acidic residues" evidence="13">
    <location>
        <begin position="1009"/>
        <end position="1019"/>
    </location>
</feature>
<evidence type="ECO:0000256" key="2">
    <source>
        <dbReference type="ARBA" id="ARBA00004642"/>
    </source>
</evidence>
<feature type="domain" description="HECT" evidence="14">
    <location>
        <begin position="1355"/>
        <end position="1743"/>
    </location>
</feature>
<dbReference type="Gene3D" id="3.90.1750.10">
    <property type="entry name" value="Hect, E3 ligase catalytic domains"/>
    <property type="match status" value="1"/>
</dbReference>
<evidence type="ECO:0000256" key="11">
    <source>
        <dbReference type="PROSITE-ProRule" id="PRU00104"/>
    </source>
</evidence>
<dbReference type="InterPro" id="IPR011989">
    <property type="entry name" value="ARM-like"/>
</dbReference>
<dbReference type="STRING" id="10195.A0A3M7S3Z3"/>
<dbReference type="Pfam" id="PF02825">
    <property type="entry name" value="WWE"/>
    <property type="match status" value="1"/>
</dbReference>
<gene>
    <name evidence="16" type="ORF">BpHYR1_052182</name>
</gene>
<dbReference type="PROSITE" id="PS50918">
    <property type="entry name" value="WWE"/>
    <property type="match status" value="1"/>
</dbReference>
<evidence type="ECO:0000256" key="13">
    <source>
        <dbReference type="SAM" id="MobiDB-lite"/>
    </source>
</evidence>
<feature type="domain" description="WWE" evidence="15">
    <location>
        <begin position="438"/>
        <end position="515"/>
    </location>
</feature>
<keyword evidence="16" id="KW-0436">Ligase</keyword>
<dbReference type="GO" id="GO:0006281">
    <property type="term" value="P:DNA repair"/>
    <property type="evidence" value="ECO:0007669"/>
    <property type="project" value="UniProtKB-KW"/>
</dbReference>
<dbReference type="InterPro" id="IPR037197">
    <property type="entry name" value="WWE_dom_sf"/>
</dbReference>
<proteinExistence type="inferred from homology"/>
<feature type="region of interest" description="Disordered" evidence="13">
    <location>
        <begin position="1159"/>
        <end position="1182"/>
    </location>
</feature>
<keyword evidence="8 11" id="KW-0833">Ubl conjugation pathway</keyword>
<dbReference type="Pfam" id="PF00632">
    <property type="entry name" value="HECT"/>
    <property type="match status" value="1"/>
</dbReference>
<dbReference type="OrthoDB" id="271273at2759"/>
<dbReference type="PROSITE" id="PS50237">
    <property type="entry name" value="HECT"/>
    <property type="match status" value="1"/>
</dbReference>
<dbReference type="CDD" id="cd00078">
    <property type="entry name" value="HECTc"/>
    <property type="match status" value="1"/>
</dbReference>
<evidence type="ECO:0000256" key="4">
    <source>
        <dbReference type="ARBA" id="ARBA00006331"/>
    </source>
</evidence>
<dbReference type="FunFam" id="3.30.2410.10:FF:000005">
    <property type="entry name" value="E3 ubiquitin-protein ligase TRIP12 isoform X1"/>
    <property type="match status" value="1"/>
</dbReference>
<keyword evidence="9" id="KW-0234">DNA repair</keyword>
<feature type="region of interest" description="Disordered" evidence="13">
    <location>
        <begin position="1"/>
        <end position="83"/>
    </location>
</feature>
<evidence type="ECO:0000259" key="15">
    <source>
        <dbReference type="PROSITE" id="PS50918"/>
    </source>
</evidence>
<feature type="compositionally biased region" description="Acidic residues" evidence="13">
    <location>
        <begin position="1020"/>
        <end position="1074"/>
    </location>
</feature>
<dbReference type="UniPathway" id="UPA00143"/>
<evidence type="ECO:0000256" key="5">
    <source>
        <dbReference type="ARBA" id="ARBA00022553"/>
    </source>
</evidence>
<evidence type="ECO:0000256" key="10">
    <source>
        <dbReference type="ARBA" id="ARBA00023242"/>
    </source>
</evidence>
<dbReference type="Proteomes" id="UP000276133">
    <property type="component" value="Unassembled WGS sequence"/>
</dbReference>
<protein>
    <recommendedName>
        <fullName evidence="12">E3 ubiquitin-protein ligase</fullName>
        <ecNumber evidence="12">2.3.2.26</ecNumber>
    </recommendedName>
</protein>
<evidence type="ECO:0000256" key="9">
    <source>
        <dbReference type="ARBA" id="ARBA00023204"/>
    </source>
</evidence>
<dbReference type="InterPro" id="IPR000569">
    <property type="entry name" value="HECT_dom"/>
</dbReference>
<dbReference type="SUPFAM" id="SSF48371">
    <property type="entry name" value="ARM repeat"/>
    <property type="match status" value="1"/>
</dbReference>
<name>A0A3M7S3Z3_BRAPC</name>
<dbReference type="GO" id="GO:0008270">
    <property type="term" value="F:zinc ion binding"/>
    <property type="evidence" value="ECO:0007669"/>
    <property type="project" value="InterPro"/>
</dbReference>
<dbReference type="InterPro" id="IPR035983">
    <property type="entry name" value="Hect_E3_ubiquitin_ligase"/>
</dbReference>
<feature type="compositionally biased region" description="Basic and acidic residues" evidence="13">
    <location>
        <begin position="1162"/>
        <end position="1175"/>
    </location>
</feature>
<sequence length="1743" mass="195401">METGSCAAKSVNLSRRPPTTSSATTSQSFESNSIFSRLKTSKNSKMSEQKSDKAASSSSNSSAASTSQAKNAAAESESSDTDNAAEFSRLSDLLQSRGLPSHIVNAFGSKVHQFIHRTMSSGMSSRYQQLVSSLQQPDESIKLSALTELSQLLVMSNEDSLIGFPIKQAVPLVLQCMSAQSDNFELMNHACRTLTYMMDALPRSTSIIAESVATFLQKLQVIQCMDVAEQSLTALEILSRRHSKQILNATSHGSVSACLTYLDFFSMTAQRNALQITANCCQNMIRDEFVHIKASLAILAQRLTHADKKSVESVCTVFARLVENFQHETDILGEIARHRVLQNLIELLMAQPPLVSSSMFVTILHTIYLMCSNCDHLATILVEESSIEQCLTQLLIGDAKQLEIVAARSPQELYEIVCIIGEMLPRLPHTGIFAIDEALRKASASHHNESVTWHWKDENDIERPYTGIDSRIIEAAYVQEEDECILNTMGRTYVIDFNSMLQINEETGTARPVSRKLADKSGVEAPAPASDQQQPSVEVKDTRVDYLLNNAPKVAALITSLFKIVYEIYNSSAGPALRHRSLRSLLRMIYFACTLSQQSNDSNNNTEHNLLANLLRHLPISSHIAAMLANKDAKIVVIGLQMAHLLVKHLPDVFSVYFYREGVVYQVNRLVAEWTDKHKDTDKDKDKEERRTRSKARGKSGAGQSDQTAVTDRSMIDAWIVDQAKQFKREFCSAKVTKSQLCILDQLSKLSQQLQVAKEAEHSYMAPLASVNEQLKQTDISSFEMINSSLIERLVGFLSVPVKPLHFKLDHSRLKHCAKASSIKAAYLTDLQTVVANELNCLRLKQFLSVFAGRKNFFYFFEAGQDDGDHDQHSFLLLVSKLHNCVNQLEQFSIRVHDVPNSIGSGKNALKFFSTHQIKCMLEREASVAGQGLREWKGGHVKVDPLALVSTIEKYLLMRGIHKSQAANATPATVATAAAAPASVSAKKNEPKTSGGSKSHGALSTATSKKSDKNERESDSDNQDVDIEDHFDDDEEDAAAADDNDDDDEHIIEDNLDDEDLIDEDDDDDDDMDDMDDLVNPMSAFFSSASSSSARALFSSAQLPKIELLINDQPLPSNITIYQAIKQFGSHDTDNDAENSLLSNAIWSKVHPIQYRLASSTRDTEKCPKSKEKSTSAKTQNDLSSDLTKSQFYARFVHGDKKFVCEDKCSVAIRALDLLDTLNRLWFKMYENETEGQGQAHESNTLINPAEFCNQKLTAKANRQLQDPLIVMTGHLPKWLPDLITEHTFLFPFETRLMFFYQSYLDRDRAMQKLIDLNHSHTDRYKPRLEREKRTVNRDADLVKQADAILNELINLNENKKAALLEIQYENEVGTGLGPTLEFYALVSRELQKCEHEMWRGPKSNTSEYFKSPHGLYPSPIYLSPSGKQSSKWTSILNKQKQKFRLLGKFMAKAAQDFRVLDIHLSPVFYKWLVSGEAEAAIQEQDLALVDEQMYASVKSLRAYVHKRRALLVQAYRQKEPASSSLHSDLKALEKEVADLELDFTLPGYSNFELVKAGKDKAVSLENLDDYLRLVVEWTLTKGVQAQIDSFREGFESVLPLKSLRVFYADEMDRFFCGSSLKKWDPKSLTECTRCDHGYTHESSAVKYLFEVMCQFDADEQRMFLQFVTGSPRLPIGGLSSLSPALTIVKKTMDSASVNADNYLPSVMTCVNYFKLPDYSSVHILKEKLFKAMKDGQLSFHLS</sequence>
<dbReference type="InterPro" id="IPR016024">
    <property type="entry name" value="ARM-type_fold"/>
</dbReference>
<dbReference type="GO" id="GO:0016607">
    <property type="term" value="C:nuclear speck"/>
    <property type="evidence" value="ECO:0007669"/>
    <property type="project" value="TreeGrafter"/>
</dbReference>
<evidence type="ECO:0000256" key="6">
    <source>
        <dbReference type="ARBA" id="ARBA00022679"/>
    </source>
</evidence>
<keyword evidence="7" id="KW-0227">DNA damage</keyword>
<dbReference type="GO" id="GO:0043161">
    <property type="term" value="P:proteasome-mediated ubiquitin-dependent protein catabolic process"/>
    <property type="evidence" value="ECO:0007669"/>
    <property type="project" value="TreeGrafter"/>
</dbReference>
<dbReference type="GO" id="GO:0000209">
    <property type="term" value="P:protein polyubiquitination"/>
    <property type="evidence" value="ECO:0007669"/>
    <property type="project" value="TreeGrafter"/>
</dbReference>
<dbReference type="SUPFAM" id="SSF117839">
    <property type="entry name" value="WWE domain"/>
    <property type="match status" value="1"/>
</dbReference>
<comment type="caution">
    <text evidence="16">The sequence shown here is derived from an EMBL/GenBank/DDBJ whole genome shotgun (WGS) entry which is preliminary data.</text>
</comment>
<comment type="similarity">
    <text evidence="4 12">Belongs to the UPL family. K-HECT subfamily.</text>
</comment>
<evidence type="ECO:0000256" key="3">
    <source>
        <dbReference type="ARBA" id="ARBA00004906"/>
    </source>
</evidence>
<feature type="compositionally biased region" description="Polar residues" evidence="13">
    <location>
        <begin position="992"/>
        <end position="1008"/>
    </location>
</feature>
<dbReference type="Pfam" id="PF25579">
    <property type="entry name" value="TPR_TRIP12_N"/>
    <property type="match status" value="1"/>
</dbReference>
<evidence type="ECO:0000256" key="8">
    <source>
        <dbReference type="ARBA" id="ARBA00022786"/>
    </source>
</evidence>
<feature type="active site" description="Glycyl thioester intermediate" evidence="11">
    <location>
        <position position="1710"/>
    </location>
</feature>
<comment type="pathway">
    <text evidence="3 12">Protein modification; protein ubiquitination.</text>
</comment>
<keyword evidence="17" id="KW-1185">Reference proteome</keyword>
<feature type="region of interest" description="Disordered" evidence="13">
    <location>
        <begin position="678"/>
        <end position="709"/>
    </location>
</feature>
<dbReference type="InterPro" id="IPR018123">
    <property type="entry name" value="WWE-dom_subgr"/>
</dbReference>
<feature type="compositionally biased region" description="Low complexity" evidence="13">
    <location>
        <begin position="54"/>
        <end position="75"/>
    </location>
</feature>
<keyword evidence="6 12" id="KW-0808">Transferase</keyword>
<dbReference type="PANTHER" id="PTHR45670">
    <property type="entry name" value="E3 UBIQUITIN-PROTEIN LIGASE TRIP12"/>
    <property type="match status" value="1"/>
</dbReference>
<evidence type="ECO:0000256" key="12">
    <source>
        <dbReference type="RuleBase" id="RU369009"/>
    </source>
</evidence>
<evidence type="ECO:0000256" key="1">
    <source>
        <dbReference type="ARBA" id="ARBA00000885"/>
    </source>
</evidence>
<keyword evidence="5" id="KW-0597">Phosphoprotein</keyword>
<dbReference type="GO" id="GO:0061630">
    <property type="term" value="F:ubiquitin protein ligase activity"/>
    <property type="evidence" value="ECO:0007669"/>
    <property type="project" value="UniProtKB-UniRule"/>
</dbReference>
<feature type="compositionally biased region" description="Basic and acidic residues" evidence="13">
    <location>
        <begin position="678"/>
        <end position="691"/>
    </location>
</feature>
<dbReference type="EMBL" id="REGN01002078">
    <property type="protein sequence ID" value="RNA30536.1"/>
    <property type="molecule type" value="Genomic_DNA"/>
</dbReference>
<accession>A0A3M7S3Z3</accession>
<dbReference type="Gene3D" id="3.30.2410.10">
    <property type="entry name" value="Hect, E3 ligase catalytic domain"/>
    <property type="match status" value="1"/>
</dbReference>
<feature type="region of interest" description="Disordered" evidence="13">
    <location>
        <begin position="511"/>
        <end position="536"/>
    </location>
</feature>
<evidence type="ECO:0000313" key="17">
    <source>
        <dbReference type="Proteomes" id="UP000276133"/>
    </source>
</evidence>
<reference evidence="16 17" key="1">
    <citation type="journal article" date="2018" name="Sci. Rep.">
        <title>Genomic signatures of local adaptation to the degree of environmental predictability in rotifers.</title>
        <authorList>
            <person name="Franch-Gras L."/>
            <person name="Hahn C."/>
            <person name="Garcia-Roger E.M."/>
            <person name="Carmona M.J."/>
            <person name="Serra M."/>
            <person name="Gomez A."/>
        </authorList>
    </citation>
    <scope>NUCLEOTIDE SEQUENCE [LARGE SCALE GENOMIC DNA]</scope>
    <source>
        <strain evidence="16">HYR1</strain>
    </source>
</reference>
<dbReference type="Gene3D" id="3.30.720.50">
    <property type="match status" value="1"/>
</dbReference>
<feature type="compositionally biased region" description="Low complexity" evidence="13">
    <location>
        <begin position="19"/>
        <end position="33"/>
    </location>
</feature>
<comment type="catalytic activity">
    <reaction evidence="1 12">
        <text>S-ubiquitinyl-[E2 ubiquitin-conjugating enzyme]-L-cysteine + [acceptor protein]-L-lysine = [E2 ubiquitin-conjugating enzyme]-L-cysteine + N(6)-ubiquitinyl-[acceptor protein]-L-lysine.</text>
        <dbReference type="EC" id="2.3.2.26"/>
    </reaction>
</comment>
<evidence type="ECO:0000259" key="14">
    <source>
        <dbReference type="PROSITE" id="PS50237"/>
    </source>
</evidence>
<evidence type="ECO:0000256" key="7">
    <source>
        <dbReference type="ARBA" id="ARBA00022763"/>
    </source>
</evidence>
<dbReference type="InterPro" id="IPR045322">
    <property type="entry name" value="HECTD1/TRIP12-like"/>
</dbReference>
<keyword evidence="10" id="KW-0539">Nucleus</keyword>
<dbReference type="SMART" id="SM00119">
    <property type="entry name" value="HECTc"/>
    <property type="match status" value="1"/>
</dbReference>
<dbReference type="PANTHER" id="PTHR45670:SF13">
    <property type="entry name" value="E3 UBIQUITIN-PROTEIN LIGASE TRIP12"/>
    <property type="match status" value="1"/>
</dbReference>
<organism evidence="16 17">
    <name type="scientific">Brachionus plicatilis</name>
    <name type="common">Marine rotifer</name>
    <name type="synonym">Brachionus muelleri</name>
    <dbReference type="NCBI Taxonomy" id="10195"/>
    <lineage>
        <taxon>Eukaryota</taxon>
        <taxon>Metazoa</taxon>
        <taxon>Spiralia</taxon>
        <taxon>Gnathifera</taxon>
        <taxon>Rotifera</taxon>
        <taxon>Eurotatoria</taxon>
        <taxon>Monogononta</taxon>
        <taxon>Pseudotrocha</taxon>
        <taxon>Ploima</taxon>
        <taxon>Brachionidae</taxon>
        <taxon>Brachionus</taxon>
    </lineage>
</organism>
<dbReference type="EC" id="2.3.2.26" evidence="12"/>
<dbReference type="SUPFAM" id="SSF56204">
    <property type="entry name" value="Hect, E3 ligase catalytic domain"/>
    <property type="match status" value="1"/>
</dbReference>
<dbReference type="Gene3D" id="1.25.10.10">
    <property type="entry name" value="Leucine-rich Repeat Variant"/>
    <property type="match status" value="1"/>
</dbReference>